<dbReference type="RefSeq" id="WP_311675343.1">
    <property type="nucleotide sequence ID" value="NZ_JAVREQ010000024.1"/>
</dbReference>
<dbReference type="Pfam" id="PF13559">
    <property type="entry name" value="DUF4129"/>
    <property type="match status" value="1"/>
</dbReference>
<evidence type="ECO:0000256" key="2">
    <source>
        <dbReference type="SAM" id="Phobius"/>
    </source>
</evidence>
<name>A0ABU2NY53_9ACTN</name>
<reference evidence="5" key="1">
    <citation type="submission" date="2023-07" db="EMBL/GenBank/DDBJ databases">
        <title>30 novel species of actinomycetes from the DSMZ collection.</title>
        <authorList>
            <person name="Nouioui I."/>
        </authorList>
    </citation>
    <scope>NUCLEOTIDE SEQUENCE [LARGE SCALE GENOMIC DNA]</scope>
    <source>
        <strain evidence="5">DSM 42041</strain>
    </source>
</reference>
<protein>
    <submittedName>
        <fullName evidence="4">DUF4129 domain-containing protein</fullName>
    </submittedName>
</protein>
<evidence type="ECO:0000313" key="4">
    <source>
        <dbReference type="EMBL" id="MDT0381664.1"/>
    </source>
</evidence>
<feature type="region of interest" description="Disordered" evidence="1">
    <location>
        <begin position="205"/>
        <end position="234"/>
    </location>
</feature>
<evidence type="ECO:0000256" key="1">
    <source>
        <dbReference type="SAM" id="MobiDB-lite"/>
    </source>
</evidence>
<evidence type="ECO:0000259" key="3">
    <source>
        <dbReference type="Pfam" id="PF13559"/>
    </source>
</evidence>
<keyword evidence="5" id="KW-1185">Reference proteome</keyword>
<evidence type="ECO:0000313" key="5">
    <source>
        <dbReference type="Proteomes" id="UP001183414"/>
    </source>
</evidence>
<keyword evidence="2" id="KW-0472">Membrane</keyword>
<organism evidence="4 5">
    <name type="scientific">Streptomyces hazeniae</name>
    <dbReference type="NCBI Taxonomy" id="3075538"/>
    <lineage>
        <taxon>Bacteria</taxon>
        <taxon>Bacillati</taxon>
        <taxon>Actinomycetota</taxon>
        <taxon>Actinomycetes</taxon>
        <taxon>Kitasatosporales</taxon>
        <taxon>Streptomycetaceae</taxon>
        <taxon>Streptomyces</taxon>
    </lineage>
</organism>
<dbReference type="Proteomes" id="UP001183414">
    <property type="component" value="Unassembled WGS sequence"/>
</dbReference>
<accession>A0ABU2NY53</accession>
<dbReference type="EMBL" id="JAVREQ010000024">
    <property type="protein sequence ID" value="MDT0381664.1"/>
    <property type="molecule type" value="Genomic_DNA"/>
</dbReference>
<feature type="compositionally biased region" description="Basic and acidic residues" evidence="1">
    <location>
        <begin position="23"/>
        <end position="39"/>
    </location>
</feature>
<sequence>MPGGSAVARVLGEDAPPVTTPREPARRDAERELSEPVYHRDDPSLLEQAVDWVWEKLGELLGSAVDVVPGGAVGVTVLVGALVLLVAALWARLGTPHRTTGPARPALFEDRPRTADEHRATADAHAAAGRWSEAVREAMRALVRSLEERTLLDPRPGRTADEAAHEAGRLLPAQAGALRDAAVAFDEDTYAGRAARQDTYRRIRDLDETLRRTTPTLTGAGSGSGTGTGTGSDR</sequence>
<feature type="region of interest" description="Disordered" evidence="1">
    <location>
        <begin position="1"/>
        <end position="39"/>
    </location>
</feature>
<dbReference type="InterPro" id="IPR025403">
    <property type="entry name" value="TgpA-like_C"/>
</dbReference>
<comment type="caution">
    <text evidence="4">The sequence shown here is derived from an EMBL/GenBank/DDBJ whole genome shotgun (WGS) entry which is preliminary data.</text>
</comment>
<feature type="transmembrane region" description="Helical" evidence="2">
    <location>
        <begin position="67"/>
        <end position="91"/>
    </location>
</feature>
<feature type="domain" description="Protein-glutamine gamma-glutamyltransferase-like C-terminal" evidence="3">
    <location>
        <begin position="138"/>
        <end position="208"/>
    </location>
</feature>
<gene>
    <name evidence="4" type="ORF">RM572_23160</name>
</gene>
<keyword evidence="2" id="KW-0812">Transmembrane</keyword>
<feature type="compositionally biased region" description="Gly residues" evidence="1">
    <location>
        <begin position="220"/>
        <end position="234"/>
    </location>
</feature>
<proteinExistence type="predicted"/>
<keyword evidence="2" id="KW-1133">Transmembrane helix</keyword>